<gene>
    <name evidence="3" type="ORF">RWH43_06275</name>
</gene>
<comment type="caution">
    <text evidence="3">The sequence shown here is derived from an EMBL/GenBank/DDBJ whole genome shotgun (WGS) entry which is preliminary data.</text>
</comment>
<dbReference type="EMBL" id="JAWDIU010000001">
    <property type="protein sequence ID" value="MDU0326363.1"/>
    <property type="molecule type" value="Genomic_DNA"/>
</dbReference>
<keyword evidence="4" id="KW-1185">Reference proteome</keyword>
<dbReference type="Gene3D" id="2.60.420.10">
    <property type="entry name" value="Maltose phosphorylase, domain 3"/>
    <property type="match status" value="1"/>
</dbReference>
<dbReference type="Gene3D" id="1.50.10.10">
    <property type="match status" value="1"/>
</dbReference>
<reference evidence="3 4" key="1">
    <citation type="submission" date="2023-09" db="EMBL/GenBank/DDBJ databases">
        <title>Microbacterium fusihabitans sp. nov., Microbacterium phycihabitans sp. nov., and Microbacterium cervinum sp. nov., isolated from dried seaweeds of beach.</title>
        <authorList>
            <person name="Lee S.D."/>
        </authorList>
    </citation>
    <scope>NUCLEOTIDE SEQUENCE [LARGE SCALE GENOMIC DNA]</scope>
    <source>
        <strain evidence="3 4">KSW2-21</strain>
    </source>
</reference>
<feature type="domain" description="Alpha-L-rhamnosidase C-terminal" evidence="2">
    <location>
        <begin position="597"/>
        <end position="651"/>
    </location>
</feature>
<evidence type="ECO:0000313" key="3">
    <source>
        <dbReference type="EMBL" id="MDU0326363.1"/>
    </source>
</evidence>
<feature type="domain" description="Alpha-L-rhamnosidase six-hairpin glycosidase" evidence="1">
    <location>
        <begin position="266"/>
        <end position="335"/>
    </location>
</feature>
<dbReference type="RefSeq" id="WP_316000975.1">
    <property type="nucleotide sequence ID" value="NZ_JAWDIU010000001.1"/>
</dbReference>
<dbReference type="Pfam" id="PF17389">
    <property type="entry name" value="Bac_rhamnosid6H"/>
    <property type="match status" value="1"/>
</dbReference>
<evidence type="ECO:0000259" key="1">
    <source>
        <dbReference type="Pfam" id="PF17389"/>
    </source>
</evidence>
<protein>
    <submittedName>
        <fullName evidence="3">Alpha-L-rhamnosidase C-terminal domain-containing protein</fullName>
    </submittedName>
</protein>
<dbReference type="Pfam" id="PF17390">
    <property type="entry name" value="Bac_rhamnosid_C"/>
    <property type="match status" value="1"/>
</dbReference>
<evidence type="ECO:0000259" key="2">
    <source>
        <dbReference type="Pfam" id="PF17390"/>
    </source>
</evidence>
<evidence type="ECO:0000313" key="4">
    <source>
        <dbReference type="Proteomes" id="UP001256673"/>
    </source>
</evidence>
<dbReference type="PANTHER" id="PTHR34987:SF6">
    <property type="entry name" value="ALPHA-L-RHAMNOSIDASE SIX-HAIRPIN GLYCOSIDASE DOMAIN-CONTAINING PROTEIN"/>
    <property type="match status" value="1"/>
</dbReference>
<dbReference type="InterPro" id="IPR012341">
    <property type="entry name" value="6hp_glycosidase-like_sf"/>
</dbReference>
<dbReference type="PANTHER" id="PTHR34987">
    <property type="entry name" value="C, PUTATIVE (AFU_ORTHOLOGUE AFUA_3G02880)-RELATED"/>
    <property type="match status" value="1"/>
</dbReference>
<dbReference type="InterPro" id="IPR008928">
    <property type="entry name" value="6-hairpin_glycosidase_sf"/>
</dbReference>
<name>A0ABU3RV90_9MICO</name>
<dbReference type="InterPro" id="IPR035396">
    <property type="entry name" value="Bac_rhamnosid6H"/>
</dbReference>
<dbReference type="Proteomes" id="UP001256673">
    <property type="component" value="Unassembled WGS sequence"/>
</dbReference>
<accession>A0ABU3RV90</accession>
<proteinExistence type="predicted"/>
<dbReference type="InterPro" id="IPR035398">
    <property type="entry name" value="Bac_rhamnosid_C"/>
</dbReference>
<sequence length="669" mass="71433">MTTVNTLSPERPLDPALAAWPWLTTPRAADELTWLYAPGDYPASVIGRLVREGRAASRFVEFVENYATPRPVIHLRCTSAGPQRVFAPSGGVSARPGTRIVDLGSGWVEVSAAGAVTVGIEVAPQGGGAATVGVDARHGASWEVSVDGNRWVAPDGRPGGLTPADMAGEPTVPVEAAHVAEDLWRFPSMVLGVVEIEAASRPTLVLGESLEELDSPAPQELRFELEATGEGRWQTVHEVSGRHVRVSGSEARAVRIRARSRPHPGAGSFACSDPALTDIWHASALTLHLCMQGLVVDGLKRDRMPWSGDQALNTTSNAFAFGDGAIVRDGLVALGRPTHGYVNGISDYSLWWLVNAWQYVLYFGDDGFASEYADHIDGFVARLAAAADGDGLFAPPPQADGFVGSGEGSVFIDWGFAVPDSGPSGALQILWFWALASAVSLLESAHHPSAPSWRGLKDNLERTLRERAWDAAAQRWRTVVGEADGLATAHPNLFAVLSGLDEHPTDAVRAAVLDGEVGTPFMRAFALLALARSGLAREAVVEVGERWSRMLDRGPGTMWEEFDGPEPWAMYGRPFAKSLCHAWASGPAALLPEILVGLRPSAPGWRSVTIDPDLAGLDWAAARVPTPLGELEVFADRSEVSGSIPAGMTARILGREIVGPDRFRVPRTV</sequence>
<organism evidence="3 4">
    <name type="scientific">Microbacterium algihabitans</name>
    <dbReference type="NCBI Taxonomy" id="3075992"/>
    <lineage>
        <taxon>Bacteria</taxon>
        <taxon>Bacillati</taxon>
        <taxon>Actinomycetota</taxon>
        <taxon>Actinomycetes</taxon>
        <taxon>Micrococcales</taxon>
        <taxon>Microbacteriaceae</taxon>
        <taxon>Microbacterium</taxon>
    </lineage>
</organism>
<dbReference type="SUPFAM" id="SSF48208">
    <property type="entry name" value="Six-hairpin glycosidases"/>
    <property type="match status" value="1"/>
</dbReference>